<proteinExistence type="predicted"/>
<name>A0A9W9YZX2_9CNID</name>
<protein>
    <recommendedName>
        <fullName evidence="1">Arrestin C-terminal-like domain-containing protein</fullName>
    </recommendedName>
</protein>
<dbReference type="InterPro" id="IPR014752">
    <property type="entry name" value="Arrestin-like_C"/>
</dbReference>
<evidence type="ECO:0000259" key="1">
    <source>
        <dbReference type="Pfam" id="PF02752"/>
    </source>
</evidence>
<gene>
    <name evidence="2" type="ORF">OS493_019026</name>
</gene>
<organism evidence="2 3">
    <name type="scientific">Desmophyllum pertusum</name>
    <dbReference type="NCBI Taxonomy" id="174260"/>
    <lineage>
        <taxon>Eukaryota</taxon>
        <taxon>Metazoa</taxon>
        <taxon>Cnidaria</taxon>
        <taxon>Anthozoa</taxon>
        <taxon>Hexacorallia</taxon>
        <taxon>Scleractinia</taxon>
        <taxon>Caryophylliina</taxon>
        <taxon>Caryophylliidae</taxon>
        <taxon>Desmophyllum</taxon>
    </lineage>
</organism>
<dbReference type="Gene3D" id="2.60.40.640">
    <property type="match status" value="1"/>
</dbReference>
<dbReference type="Proteomes" id="UP001163046">
    <property type="component" value="Unassembled WGS sequence"/>
</dbReference>
<dbReference type="SUPFAM" id="SSF81296">
    <property type="entry name" value="E set domains"/>
    <property type="match status" value="1"/>
</dbReference>
<dbReference type="Pfam" id="PF02752">
    <property type="entry name" value="Arrestin_C"/>
    <property type="match status" value="1"/>
</dbReference>
<sequence length="203" mass="22838">MSEDRTVGCLCCASGPLSVTVYTDRGGTVLANLLVSRQLSTTIQKKKFLVWRYNLFKLPFILPPESKGNVRINAAMLQEGVKAGEESRMPMVPFPVPSLPPSMLSCRCMRMSYILRLKVRVKGAFNSNLNIPLTIGSVPFTLPMQQQYTQPAAANFAGPFHPWRALTERQVIREHQHSTVTVHSHILIWLLHLMQNALKEEPL</sequence>
<evidence type="ECO:0000313" key="2">
    <source>
        <dbReference type="EMBL" id="KAJ7372517.1"/>
    </source>
</evidence>
<feature type="domain" description="Arrestin C-terminal-like" evidence="1">
    <location>
        <begin position="71"/>
        <end position="140"/>
    </location>
</feature>
<dbReference type="EMBL" id="MU826836">
    <property type="protein sequence ID" value="KAJ7372517.1"/>
    <property type="molecule type" value="Genomic_DNA"/>
</dbReference>
<dbReference type="InterPro" id="IPR011022">
    <property type="entry name" value="Arrestin_C-like"/>
</dbReference>
<accession>A0A9W9YZX2</accession>
<evidence type="ECO:0000313" key="3">
    <source>
        <dbReference type="Proteomes" id="UP001163046"/>
    </source>
</evidence>
<dbReference type="InterPro" id="IPR014756">
    <property type="entry name" value="Ig_E-set"/>
</dbReference>
<reference evidence="2" key="1">
    <citation type="submission" date="2023-01" db="EMBL/GenBank/DDBJ databases">
        <title>Genome assembly of the deep-sea coral Lophelia pertusa.</title>
        <authorList>
            <person name="Herrera S."/>
            <person name="Cordes E."/>
        </authorList>
    </citation>
    <scope>NUCLEOTIDE SEQUENCE</scope>
    <source>
        <strain evidence="2">USNM1676648</strain>
        <tissue evidence="2">Polyp</tissue>
    </source>
</reference>
<dbReference type="OrthoDB" id="2333384at2759"/>
<keyword evidence="3" id="KW-1185">Reference proteome</keyword>
<dbReference type="AlphaFoldDB" id="A0A9W9YZX2"/>
<comment type="caution">
    <text evidence="2">The sequence shown here is derived from an EMBL/GenBank/DDBJ whole genome shotgun (WGS) entry which is preliminary data.</text>
</comment>